<dbReference type="EMBL" id="MU151060">
    <property type="protein sequence ID" value="KAF9453594.1"/>
    <property type="molecule type" value="Genomic_DNA"/>
</dbReference>
<dbReference type="SUPFAM" id="SSF103473">
    <property type="entry name" value="MFS general substrate transporter"/>
    <property type="match status" value="1"/>
</dbReference>
<evidence type="ECO:0000256" key="2">
    <source>
        <dbReference type="ARBA" id="ARBA00022692"/>
    </source>
</evidence>
<feature type="transmembrane region" description="Helical" evidence="5">
    <location>
        <begin position="12"/>
        <end position="33"/>
    </location>
</feature>
<dbReference type="InterPro" id="IPR036259">
    <property type="entry name" value="MFS_trans_sf"/>
</dbReference>
<dbReference type="InterPro" id="IPR011701">
    <property type="entry name" value="MFS"/>
</dbReference>
<feature type="transmembrane region" description="Helical" evidence="5">
    <location>
        <begin position="171"/>
        <end position="191"/>
    </location>
</feature>
<dbReference type="Proteomes" id="UP000807342">
    <property type="component" value="Unassembled WGS sequence"/>
</dbReference>
<keyword evidence="3 5" id="KW-1133">Transmembrane helix</keyword>
<dbReference type="Pfam" id="PF07690">
    <property type="entry name" value="MFS_1"/>
    <property type="match status" value="1"/>
</dbReference>
<gene>
    <name evidence="6" type="ORF">P691DRAFT_658220</name>
</gene>
<reference evidence="6" key="1">
    <citation type="submission" date="2020-11" db="EMBL/GenBank/DDBJ databases">
        <authorList>
            <consortium name="DOE Joint Genome Institute"/>
            <person name="Ahrendt S."/>
            <person name="Riley R."/>
            <person name="Andreopoulos W."/>
            <person name="Labutti K."/>
            <person name="Pangilinan J."/>
            <person name="Ruiz-Duenas F.J."/>
            <person name="Barrasa J.M."/>
            <person name="Sanchez-Garcia M."/>
            <person name="Camarero S."/>
            <person name="Miyauchi S."/>
            <person name="Serrano A."/>
            <person name="Linde D."/>
            <person name="Babiker R."/>
            <person name="Drula E."/>
            <person name="Ayuso-Fernandez I."/>
            <person name="Pacheco R."/>
            <person name="Padilla G."/>
            <person name="Ferreira P."/>
            <person name="Barriuso J."/>
            <person name="Kellner H."/>
            <person name="Castanera R."/>
            <person name="Alfaro M."/>
            <person name="Ramirez L."/>
            <person name="Pisabarro A.G."/>
            <person name="Kuo A."/>
            <person name="Tritt A."/>
            <person name="Lipzen A."/>
            <person name="He G."/>
            <person name="Yan M."/>
            <person name="Ng V."/>
            <person name="Cullen D."/>
            <person name="Martin F."/>
            <person name="Rosso M.-N."/>
            <person name="Henrissat B."/>
            <person name="Hibbett D."/>
            <person name="Martinez A.T."/>
            <person name="Grigoriev I.V."/>
        </authorList>
    </citation>
    <scope>NUCLEOTIDE SEQUENCE</scope>
    <source>
        <strain evidence="6">MF-IS2</strain>
    </source>
</reference>
<feature type="transmembrane region" description="Helical" evidence="5">
    <location>
        <begin position="263"/>
        <end position="283"/>
    </location>
</feature>
<evidence type="ECO:0000256" key="1">
    <source>
        <dbReference type="ARBA" id="ARBA00004141"/>
    </source>
</evidence>
<feature type="transmembrane region" description="Helical" evidence="5">
    <location>
        <begin position="295"/>
        <end position="315"/>
    </location>
</feature>
<protein>
    <submittedName>
        <fullName evidence="6">MFS general substrate transporter</fullName>
    </submittedName>
</protein>
<dbReference type="PANTHER" id="PTHR23294">
    <property type="entry name" value="ET TRANSLATION PRODUCT-RELATED"/>
    <property type="match status" value="1"/>
</dbReference>
<comment type="subcellular location">
    <subcellularLocation>
        <location evidence="1">Membrane</location>
        <topology evidence="1">Multi-pass membrane protein</topology>
    </subcellularLocation>
</comment>
<name>A0A9P6C9W9_9AGAR</name>
<evidence type="ECO:0000256" key="4">
    <source>
        <dbReference type="ARBA" id="ARBA00023136"/>
    </source>
</evidence>
<evidence type="ECO:0000313" key="7">
    <source>
        <dbReference type="Proteomes" id="UP000807342"/>
    </source>
</evidence>
<dbReference type="GO" id="GO:0022857">
    <property type="term" value="F:transmembrane transporter activity"/>
    <property type="evidence" value="ECO:0007669"/>
    <property type="project" value="InterPro"/>
</dbReference>
<dbReference type="OrthoDB" id="196103at2759"/>
<accession>A0A9P6C9W9</accession>
<dbReference type="InterPro" id="IPR051617">
    <property type="entry name" value="UNC-93-like_regulator"/>
</dbReference>
<sequence length="449" mass="49574">MTALAIHRKSFFRSSFFQILVIGIISFLGPGLWNANNSLGAGGALEPYLVKIVFALMGLLCISSAILANSIGVKHTLILGTLGWAPYSASLYQNNRYGTEWFVIFAAVICGISAGLYWAAEGAIVLAYPEHQKRGRYLAIWLAFKNSGQIVGGAINLGLNIHRSTGGKISYTTLLTFVILQAVAPAASFLISNPERVQREDGTRVNVEAKTSTWKQVRILWQTVSTPKLGLLLPLFFSDWFYWGYSSTFLTLYFSVRARALGSFLSAITGVIATTILGIFLDSQRWSLRHRAQTAGYFVMSVFTGILVWAMIIQYEYTHKNPGKLDWTSPGFGRGFGLYIMLGTAGNLVQNYLYWIVGSLGDGTQELTRHAGLLRGVESWGQCASFGINSSKFNPFYVVIINLVFWIISLPAAWFTLHQVGTVDLTKRAPSYNESSRTSKNDISSVIEK</sequence>
<comment type="caution">
    <text evidence="6">The sequence shown here is derived from an EMBL/GenBank/DDBJ whole genome shotgun (WGS) entry which is preliminary data.</text>
</comment>
<feature type="transmembrane region" description="Helical" evidence="5">
    <location>
        <begin position="101"/>
        <end position="120"/>
    </location>
</feature>
<feature type="transmembrane region" description="Helical" evidence="5">
    <location>
        <begin position="48"/>
        <end position="68"/>
    </location>
</feature>
<evidence type="ECO:0000256" key="3">
    <source>
        <dbReference type="ARBA" id="ARBA00022989"/>
    </source>
</evidence>
<dbReference type="GO" id="GO:0016020">
    <property type="term" value="C:membrane"/>
    <property type="evidence" value="ECO:0007669"/>
    <property type="project" value="UniProtKB-SubCell"/>
</dbReference>
<dbReference type="AlphaFoldDB" id="A0A9P6C9W9"/>
<evidence type="ECO:0000313" key="6">
    <source>
        <dbReference type="EMBL" id="KAF9453594.1"/>
    </source>
</evidence>
<dbReference type="PANTHER" id="PTHR23294:SF19">
    <property type="entry name" value="DUF895 DOMAIN MEMBRANE PROTEIN-RELATED"/>
    <property type="match status" value="1"/>
</dbReference>
<keyword evidence="4 5" id="KW-0472">Membrane</keyword>
<organism evidence="6 7">
    <name type="scientific">Macrolepiota fuliginosa MF-IS2</name>
    <dbReference type="NCBI Taxonomy" id="1400762"/>
    <lineage>
        <taxon>Eukaryota</taxon>
        <taxon>Fungi</taxon>
        <taxon>Dikarya</taxon>
        <taxon>Basidiomycota</taxon>
        <taxon>Agaricomycotina</taxon>
        <taxon>Agaricomycetes</taxon>
        <taxon>Agaricomycetidae</taxon>
        <taxon>Agaricales</taxon>
        <taxon>Agaricineae</taxon>
        <taxon>Agaricaceae</taxon>
        <taxon>Macrolepiota</taxon>
    </lineage>
</organism>
<dbReference type="Gene3D" id="1.20.1250.20">
    <property type="entry name" value="MFS general substrate transporter like domains"/>
    <property type="match status" value="1"/>
</dbReference>
<keyword evidence="7" id="KW-1185">Reference proteome</keyword>
<feature type="transmembrane region" description="Helical" evidence="5">
    <location>
        <begin position="240"/>
        <end position="256"/>
    </location>
</feature>
<feature type="transmembrane region" description="Helical" evidence="5">
    <location>
        <begin position="336"/>
        <end position="357"/>
    </location>
</feature>
<proteinExistence type="predicted"/>
<feature type="transmembrane region" description="Helical" evidence="5">
    <location>
        <begin position="140"/>
        <end position="159"/>
    </location>
</feature>
<feature type="transmembrane region" description="Helical" evidence="5">
    <location>
        <begin position="396"/>
        <end position="417"/>
    </location>
</feature>
<keyword evidence="2 5" id="KW-0812">Transmembrane</keyword>
<evidence type="ECO:0000256" key="5">
    <source>
        <dbReference type="SAM" id="Phobius"/>
    </source>
</evidence>